<reference evidence="8" key="1">
    <citation type="journal article" date="2013" name="Science">
        <title>Gene transfer from bacteria and archaea facilitated evolution of an extremophilic eukaryote.</title>
        <authorList>
            <person name="Schonknecht G."/>
            <person name="Chen W.H."/>
            <person name="Ternes C.M."/>
            <person name="Barbier G.G."/>
            <person name="Shrestha R.P."/>
            <person name="Stanke M."/>
            <person name="Brautigam A."/>
            <person name="Baker B.J."/>
            <person name="Banfield J.F."/>
            <person name="Garavito R.M."/>
            <person name="Carr K."/>
            <person name="Wilkerson C."/>
            <person name="Rensing S.A."/>
            <person name="Gagneul D."/>
            <person name="Dickenson N.E."/>
            <person name="Oesterhelt C."/>
            <person name="Lercher M.J."/>
            <person name="Weber A.P."/>
        </authorList>
    </citation>
    <scope>NUCLEOTIDE SEQUENCE [LARGE SCALE GENOMIC DNA]</scope>
    <source>
        <strain evidence="8">074W</strain>
    </source>
</reference>
<dbReference type="EMBL" id="KB454503">
    <property type="protein sequence ID" value="EME30037.1"/>
    <property type="molecule type" value="Genomic_DNA"/>
</dbReference>
<comment type="similarity">
    <text evidence="2">Belongs to the HesB/IscA family.</text>
</comment>
<dbReference type="Pfam" id="PF01521">
    <property type="entry name" value="Fe-S_biosyn"/>
    <property type="match status" value="1"/>
</dbReference>
<evidence type="ECO:0000256" key="3">
    <source>
        <dbReference type="ARBA" id="ARBA00022723"/>
    </source>
</evidence>
<dbReference type="STRING" id="130081.M2XIV8"/>
<gene>
    <name evidence="7" type="ORF">Gasu_26240</name>
</gene>
<dbReference type="GO" id="GO:0005506">
    <property type="term" value="F:iron ion binding"/>
    <property type="evidence" value="ECO:0007669"/>
    <property type="project" value="TreeGrafter"/>
</dbReference>
<evidence type="ECO:0000256" key="4">
    <source>
        <dbReference type="ARBA" id="ARBA00023004"/>
    </source>
</evidence>
<dbReference type="GO" id="GO:0051539">
    <property type="term" value="F:4 iron, 4 sulfur cluster binding"/>
    <property type="evidence" value="ECO:0007669"/>
    <property type="project" value="TreeGrafter"/>
</dbReference>
<dbReference type="InterPro" id="IPR016092">
    <property type="entry name" value="ATAP"/>
</dbReference>
<comment type="subcellular location">
    <subcellularLocation>
        <location evidence="1">Mitochondrion</location>
    </subcellularLocation>
</comment>
<evidence type="ECO:0000256" key="2">
    <source>
        <dbReference type="ARBA" id="ARBA00006718"/>
    </source>
</evidence>
<dbReference type="SUPFAM" id="SSF89360">
    <property type="entry name" value="HesB-like domain"/>
    <property type="match status" value="1"/>
</dbReference>
<dbReference type="InterPro" id="IPR000361">
    <property type="entry name" value="ATAP_core_dom"/>
</dbReference>
<dbReference type="GO" id="GO:0051537">
    <property type="term" value="F:2 iron, 2 sulfur cluster binding"/>
    <property type="evidence" value="ECO:0007669"/>
    <property type="project" value="TreeGrafter"/>
</dbReference>
<evidence type="ECO:0000256" key="5">
    <source>
        <dbReference type="ARBA" id="ARBA00023128"/>
    </source>
</evidence>
<name>M2XIV8_GALSU</name>
<organism evidence="7 8">
    <name type="scientific">Galdieria sulphuraria</name>
    <name type="common">Red alga</name>
    <dbReference type="NCBI Taxonomy" id="130081"/>
    <lineage>
        <taxon>Eukaryota</taxon>
        <taxon>Rhodophyta</taxon>
        <taxon>Bangiophyceae</taxon>
        <taxon>Galdieriales</taxon>
        <taxon>Galdieriaceae</taxon>
        <taxon>Galdieria</taxon>
    </lineage>
</organism>
<keyword evidence="3" id="KW-0479">Metal-binding</keyword>
<evidence type="ECO:0000313" key="7">
    <source>
        <dbReference type="EMBL" id="EME30037.1"/>
    </source>
</evidence>
<dbReference type="RefSeq" id="XP_005706557.1">
    <property type="nucleotide sequence ID" value="XM_005706500.1"/>
</dbReference>
<protein>
    <submittedName>
        <fullName evidence="7">Iron-sulfur protein ISA2-like protein</fullName>
    </submittedName>
</protein>
<dbReference type="Gramene" id="EME30037">
    <property type="protein sequence ID" value="EME30037"/>
    <property type="gene ID" value="Gasu_26240"/>
</dbReference>
<dbReference type="KEGG" id="gsl:Gasu_26240"/>
<proteinExistence type="inferred from homology"/>
<keyword evidence="5" id="KW-0496">Mitochondrion</keyword>
<dbReference type="Proteomes" id="UP000030680">
    <property type="component" value="Unassembled WGS sequence"/>
</dbReference>
<dbReference type="PANTHER" id="PTHR43011:SF1">
    <property type="entry name" value="IRON-SULFUR CLUSTER ASSEMBLY 2 HOMOLOG, MITOCHONDRIAL"/>
    <property type="match status" value="1"/>
</dbReference>
<dbReference type="InterPro" id="IPR035903">
    <property type="entry name" value="HesB-like_dom_sf"/>
</dbReference>
<dbReference type="Gene3D" id="2.60.300.12">
    <property type="entry name" value="HesB-like domain"/>
    <property type="match status" value="1"/>
</dbReference>
<dbReference type="PANTHER" id="PTHR43011">
    <property type="entry name" value="IRON-SULFUR CLUSTER ASSEMBLY 2 HOMOLOG, MITOCHONDRIAL"/>
    <property type="match status" value="1"/>
</dbReference>
<dbReference type="OMA" id="SFQIHNP"/>
<evidence type="ECO:0000259" key="6">
    <source>
        <dbReference type="Pfam" id="PF01521"/>
    </source>
</evidence>
<dbReference type="OrthoDB" id="1938621at2759"/>
<dbReference type="GeneID" id="17088797"/>
<sequence length="167" mass="18484">MQQRSSWIYRTWWKQASKIFYPKRNLFKDRIVGQTESANQGGEESLSCTLSEVGEQPLKIDDSCIKRLKFVGNQRGGKPVALRVAVDSGGCSGFQYAFELTEEKAAENETIIEKDGAKIYVDDISLPFLKGSTVAFVEELMSSSFRVLNNPSSEGGCSCGTSFSPKM</sequence>
<dbReference type="GO" id="GO:0016226">
    <property type="term" value="P:iron-sulfur cluster assembly"/>
    <property type="evidence" value="ECO:0007669"/>
    <property type="project" value="InterPro"/>
</dbReference>
<feature type="domain" description="Core" evidence="6">
    <location>
        <begin position="58"/>
        <end position="160"/>
    </location>
</feature>
<evidence type="ECO:0000313" key="8">
    <source>
        <dbReference type="Proteomes" id="UP000030680"/>
    </source>
</evidence>
<dbReference type="GO" id="GO:0120510">
    <property type="term" value="C:mitochondrial [4Fe-4S] assembly complex"/>
    <property type="evidence" value="ECO:0007669"/>
    <property type="project" value="UniProtKB-ARBA"/>
</dbReference>
<keyword evidence="4" id="KW-0408">Iron</keyword>
<accession>M2XIV8</accession>
<dbReference type="FunFam" id="2.60.300.12:FF:000006">
    <property type="entry name" value="Iron-sulfur cluster assembly 2 mitochondrial"/>
    <property type="match status" value="1"/>
</dbReference>
<dbReference type="eggNOG" id="KOG1119">
    <property type="taxonomic scope" value="Eukaryota"/>
</dbReference>
<dbReference type="AlphaFoldDB" id="M2XIV8"/>
<keyword evidence="8" id="KW-1185">Reference proteome</keyword>
<evidence type="ECO:0000256" key="1">
    <source>
        <dbReference type="ARBA" id="ARBA00004173"/>
    </source>
</evidence>
<dbReference type="NCBIfam" id="TIGR00049">
    <property type="entry name" value="iron-sulfur cluster assembly accessory protein"/>
    <property type="match status" value="1"/>
</dbReference>